<evidence type="ECO:0000313" key="1">
    <source>
        <dbReference type="EMBL" id="BAT04242.1"/>
    </source>
</evidence>
<reference evidence="1 2" key="2">
    <citation type="journal article" date="2013" name="Plant Cell Physiol.">
        <title>Rice Annotation Project Database (RAP-DB): an integrative and interactive database for rice genomics.</title>
        <authorList>
            <person name="Sakai H."/>
            <person name="Lee S.S."/>
            <person name="Tanaka T."/>
            <person name="Numa H."/>
            <person name="Kim J."/>
            <person name="Kawahara Y."/>
            <person name="Wakimoto H."/>
            <person name="Yang C.C."/>
            <person name="Iwamoto M."/>
            <person name="Abe T."/>
            <person name="Yamada Y."/>
            <person name="Muto A."/>
            <person name="Inokuchi H."/>
            <person name="Ikemura T."/>
            <person name="Matsumoto T."/>
            <person name="Sasaki T."/>
            <person name="Itoh T."/>
        </authorList>
    </citation>
    <scope>NUCLEOTIDE SEQUENCE [LARGE SCALE GENOMIC DNA]</scope>
    <source>
        <strain evidence="2">cv. Nipponbare</strain>
    </source>
</reference>
<proteinExistence type="predicted"/>
<organism evidence="1 2">
    <name type="scientific">Oryza sativa subsp. japonica</name>
    <name type="common">Rice</name>
    <dbReference type="NCBI Taxonomy" id="39947"/>
    <lineage>
        <taxon>Eukaryota</taxon>
        <taxon>Viridiplantae</taxon>
        <taxon>Streptophyta</taxon>
        <taxon>Embryophyta</taxon>
        <taxon>Tracheophyta</taxon>
        <taxon>Spermatophyta</taxon>
        <taxon>Magnoliopsida</taxon>
        <taxon>Liliopsida</taxon>
        <taxon>Poales</taxon>
        <taxon>Poaceae</taxon>
        <taxon>BOP clade</taxon>
        <taxon>Oryzoideae</taxon>
        <taxon>Oryzeae</taxon>
        <taxon>Oryzinae</taxon>
        <taxon>Oryza</taxon>
        <taxon>Oryza sativa</taxon>
    </lineage>
</organism>
<dbReference type="InParanoid" id="A0A0N7KPF1"/>
<accession>A0A0N7KPF1</accession>
<name>A0A0N7KPF1_ORYSJ</name>
<sequence>MEPASQVGTGAWKMLTCTRSKGRNRYFQHGEASPFLSPVRGGGGVAISVCEEEAAAAAAPGLGRGNRRRALYRHRGTWPD</sequence>
<dbReference type="EMBL" id="AP014964">
    <property type="protein sequence ID" value="BAT04242.1"/>
    <property type="molecule type" value="Genomic_DNA"/>
</dbReference>
<keyword evidence="2" id="KW-1185">Reference proteome</keyword>
<reference evidence="2" key="1">
    <citation type="journal article" date="2005" name="Nature">
        <title>The map-based sequence of the rice genome.</title>
        <authorList>
            <consortium name="International rice genome sequencing project (IRGSP)"/>
            <person name="Matsumoto T."/>
            <person name="Wu J."/>
            <person name="Kanamori H."/>
            <person name="Katayose Y."/>
            <person name="Fujisawa M."/>
            <person name="Namiki N."/>
            <person name="Mizuno H."/>
            <person name="Yamamoto K."/>
            <person name="Antonio B.A."/>
            <person name="Baba T."/>
            <person name="Sakata K."/>
            <person name="Nagamura Y."/>
            <person name="Aoki H."/>
            <person name="Arikawa K."/>
            <person name="Arita K."/>
            <person name="Bito T."/>
            <person name="Chiden Y."/>
            <person name="Fujitsuka N."/>
            <person name="Fukunaka R."/>
            <person name="Hamada M."/>
            <person name="Harada C."/>
            <person name="Hayashi A."/>
            <person name="Hijishita S."/>
            <person name="Honda M."/>
            <person name="Hosokawa S."/>
            <person name="Ichikawa Y."/>
            <person name="Idonuma A."/>
            <person name="Iijima M."/>
            <person name="Ikeda M."/>
            <person name="Ikeno M."/>
            <person name="Ito K."/>
            <person name="Ito S."/>
            <person name="Ito T."/>
            <person name="Ito Y."/>
            <person name="Ito Y."/>
            <person name="Iwabuchi A."/>
            <person name="Kamiya K."/>
            <person name="Karasawa W."/>
            <person name="Kurita K."/>
            <person name="Katagiri S."/>
            <person name="Kikuta A."/>
            <person name="Kobayashi H."/>
            <person name="Kobayashi N."/>
            <person name="Machita K."/>
            <person name="Maehara T."/>
            <person name="Masukawa M."/>
            <person name="Mizubayashi T."/>
            <person name="Mukai Y."/>
            <person name="Nagasaki H."/>
            <person name="Nagata Y."/>
            <person name="Naito S."/>
            <person name="Nakashima M."/>
            <person name="Nakama Y."/>
            <person name="Nakamichi Y."/>
            <person name="Nakamura M."/>
            <person name="Meguro A."/>
            <person name="Negishi M."/>
            <person name="Ohta I."/>
            <person name="Ohta T."/>
            <person name="Okamoto M."/>
            <person name="Ono N."/>
            <person name="Saji S."/>
            <person name="Sakaguchi M."/>
            <person name="Sakai K."/>
            <person name="Shibata M."/>
            <person name="Shimokawa T."/>
            <person name="Song J."/>
            <person name="Takazaki Y."/>
            <person name="Terasawa K."/>
            <person name="Tsugane M."/>
            <person name="Tsuji K."/>
            <person name="Ueda S."/>
            <person name="Waki K."/>
            <person name="Yamagata H."/>
            <person name="Yamamoto M."/>
            <person name="Yamamoto S."/>
            <person name="Yamane H."/>
            <person name="Yoshiki S."/>
            <person name="Yoshihara R."/>
            <person name="Yukawa K."/>
            <person name="Zhong H."/>
            <person name="Yano M."/>
            <person name="Yuan Q."/>
            <person name="Ouyang S."/>
            <person name="Liu J."/>
            <person name="Jones K.M."/>
            <person name="Gansberger K."/>
            <person name="Moffat K."/>
            <person name="Hill J."/>
            <person name="Bera J."/>
            <person name="Fadrosh D."/>
            <person name="Jin S."/>
            <person name="Johri S."/>
            <person name="Kim M."/>
            <person name="Overton L."/>
            <person name="Reardon M."/>
            <person name="Tsitrin T."/>
            <person name="Vuong H."/>
            <person name="Weaver B."/>
            <person name="Ciecko A."/>
            <person name="Tallon L."/>
            <person name="Jackson J."/>
            <person name="Pai G."/>
            <person name="Aken S.V."/>
            <person name="Utterback T."/>
            <person name="Reidmuller S."/>
            <person name="Feldblyum T."/>
            <person name="Hsiao J."/>
            <person name="Zismann V."/>
            <person name="Iobst S."/>
            <person name="de Vazeille A.R."/>
            <person name="Buell C.R."/>
            <person name="Ying K."/>
            <person name="Li Y."/>
            <person name="Lu T."/>
            <person name="Huang Y."/>
            <person name="Zhao Q."/>
            <person name="Feng Q."/>
            <person name="Zhang L."/>
            <person name="Zhu J."/>
            <person name="Weng Q."/>
            <person name="Mu J."/>
            <person name="Lu Y."/>
            <person name="Fan D."/>
            <person name="Liu Y."/>
            <person name="Guan J."/>
            <person name="Zhang Y."/>
            <person name="Yu S."/>
            <person name="Liu X."/>
            <person name="Zhang Y."/>
            <person name="Hong G."/>
            <person name="Han B."/>
            <person name="Choisne N."/>
            <person name="Demange N."/>
            <person name="Orjeda G."/>
            <person name="Samain S."/>
            <person name="Cattolico L."/>
            <person name="Pelletier E."/>
            <person name="Couloux A."/>
            <person name="Segurens B."/>
            <person name="Wincker P."/>
            <person name="D'Hont A."/>
            <person name="Scarpelli C."/>
            <person name="Weissenbach J."/>
            <person name="Salanoubat M."/>
            <person name="Quetier F."/>
            <person name="Yu Y."/>
            <person name="Kim H.R."/>
            <person name="Rambo T."/>
            <person name="Currie J."/>
            <person name="Collura K."/>
            <person name="Luo M."/>
            <person name="Yang T."/>
            <person name="Ammiraju J.S.S."/>
            <person name="Engler F."/>
            <person name="Soderlund C."/>
            <person name="Wing R.A."/>
            <person name="Palmer L.E."/>
            <person name="de la Bastide M."/>
            <person name="Spiegel L."/>
            <person name="Nascimento L."/>
            <person name="Zutavern T."/>
            <person name="O'Shaughnessy A."/>
            <person name="Dike S."/>
            <person name="Dedhia N."/>
            <person name="Preston R."/>
            <person name="Balija V."/>
            <person name="McCombie W.R."/>
            <person name="Chow T."/>
            <person name="Chen H."/>
            <person name="Chung M."/>
            <person name="Chen C."/>
            <person name="Shaw J."/>
            <person name="Wu H."/>
            <person name="Hsiao K."/>
            <person name="Chao Y."/>
            <person name="Chu M."/>
            <person name="Cheng C."/>
            <person name="Hour A."/>
            <person name="Lee P."/>
            <person name="Lin S."/>
            <person name="Lin Y."/>
            <person name="Liou J."/>
            <person name="Liu S."/>
            <person name="Hsing Y."/>
            <person name="Raghuvanshi S."/>
            <person name="Mohanty A."/>
            <person name="Bharti A.K."/>
            <person name="Gaur A."/>
            <person name="Gupta V."/>
            <person name="Kumar D."/>
            <person name="Ravi V."/>
            <person name="Vij S."/>
            <person name="Kapur A."/>
            <person name="Khurana P."/>
            <person name="Khurana P."/>
            <person name="Khurana J.P."/>
            <person name="Tyagi A.K."/>
            <person name="Gaikwad K."/>
            <person name="Singh A."/>
            <person name="Dalal V."/>
            <person name="Srivastava S."/>
            <person name="Dixit A."/>
            <person name="Pal A.K."/>
            <person name="Ghazi I.A."/>
            <person name="Yadav M."/>
            <person name="Pandit A."/>
            <person name="Bhargava A."/>
            <person name="Sureshbabu K."/>
            <person name="Batra K."/>
            <person name="Sharma T.R."/>
            <person name="Mohapatra T."/>
            <person name="Singh N.K."/>
            <person name="Messing J."/>
            <person name="Nelson A.B."/>
            <person name="Fuks G."/>
            <person name="Kavchok S."/>
            <person name="Keizer G."/>
            <person name="Linton E."/>
            <person name="Llaca V."/>
            <person name="Song R."/>
            <person name="Tanyolac B."/>
            <person name="Young S."/>
            <person name="Ho-Il K."/>
            <person name="Hahn J.H."/>
            <person name="Sangsakoo G."/>
            <person name="Vanavichit A."/>
            <person name="de Mattos Luiz.A.T."/>
            <person name="Zimmer P.D."/>
            <person name="Malone G."/>
            <person name="Dellagostin O."/>
            <person name="de Oliveira A.C."/>
            <person name="Bevan M."/>
            <person name="Bancroft I."/>
            <person name="Minx P."/>
            <person name="Cordum H."/>
            <person name="Wilson R."/>
            <person name="Cheng Z."/>
            <person name="Jin W."/>
            <person name="Jiang J."/>
            <person name="Leong S.A."/>
            <person name="Iwama H."/>
            <person name="Gojobori T."/>
            <person name="Itoh T."/>
            <person name="Niimura Y."/>
            <person name="Fujii Y."/>
            <person name="Habara T."/>
            <person name="Sakai H."/>
            <person name="Sato Y."/>
            <person name="Wilson G."/>
            <person name="Kumar K."/>
            <person name="McCouch S."/>
            <person name="Juretic N."/>
            <person name="Hoen D."/>
            <person name="Wright S."/>
            <person name="Bruskiewich R."/>
            <person name="Bureau T."/>
            <person name="Miyao A."/>
            <person name="Hirochika H."/>
            <person name="Nishikawa T."/>
            <person name="Kadowaki K."/>
            <person name="Sugiura M."/>
            <person name="Burr B."/>
            <person name="Sasaki T."/>
        </authorList>
    </citation>
    <scope>NUCLEOTIDE SEQUENCE [LARGE SCALE GENOMIC DNA]</scope>
    <source>
        <strain evidence="2">cv. Nipponbare</strain>
    </source>
</reference>
<dbReference type="AlphaFoldDB" id="A0A0N7KPF1"/>
<reference evidence="1 2" key="3">
    <citation type="journal article" date="2013" name="Rice">
        <title>Improvement of the Oryza sativa Nipponbare reference genome using next generation sequence and optical map data.</title>
        <authorList>
            <person name="Kawahara Y."/>
            <person name="de la Bastide M."/>
            <person name="Hamilton J.P."/>
            <person name="Kanamori H."/>
            <person name="McCombie W.R."/>
            <person name="Ouyang S."/>
            <person name="Schwartz D.C."/>
            <person name="Tanaka T."/>
            <person name="Wu J."/>
            <person name="Zhou S."/>
            <person name="Childs K.L."/>
            <person name="Davidson R.M."/>
            <person name="Lin H."/>
            <person name="Quesada-Ocampo L."/>
            <person name="Vaillancourt B."/>
            <person name="Sakai H."/>
            <person name="Lee S.S."/>
            <person name="Kim J."/>
            <person name="Numa H."/>
            <person name="Itoh T."/>
            <person name="Buell C.R."/>
            <person name="Matsumoto T."/>
        </authorList>
    </citation>
    <scope>NUCLEOTIDE SEQUENCE [LARGE SCALE GENOMIC DNA]</scope>
    <source>
        <strain evidence="2">cv. Nipponbare</strain>
    </source>
</reference>
<evidence type="ECO:0000313" key="2">
    <source>
        <dbReference type="Proteomes" id="UP000059680"/>
    </source>
</evidence>
<dbReference type="Proteomes" id="UP000059680">
    <property type="component" value="Chromosome 8"/>
</dbReference>
<protein>
    <submittedName>
        <fullName evidence="1">Os08g0198950 protein</fullName>
    </submittedName>
</protein>
<gene>
    <name evidence="1" type="ordered locus">Os08g0198950</name>
    <name evidence="1" type="ORF">OSNPB_080198950</name>
</gene>
<dbReference type="PaxDb" id="39947-A0A0N7KPF1"/>